<evidence type="ECO:0000313" key="2">
    <source>
        <dbReference type="EMBL" id="ADC51662.1"/>
    </source>
</evidence>
<sequence length="249" mass="28337">MTETNNLPLPYFKIDRSYDVLQQSNSAFNLFGTVMNLSAIVDQDSLFKSKLLQVNALNIELVLKTSKNPLALFECSIEWFEDTGFLLCAPSNHMIPKLEQLVKEHQKRLASTNFELLEQKEELHALLTKILRLSAPILDIDDHRAVISFFGDLNAGLIKVNTHSLLNRAYEKSYNELLIDFSGVGEITEEGMNQFVKLINQFKFMGMTIGISGIKPDQALDLKKNKIKEDIVFKNSLKHFLNVNKRTTS</sequence>
<proteinExistence type="predicted"/>
<dbReference type="Proteomes" id="UP000001544">
    <property type="component" value="Chromosome"/>
</dbReference>
<dbReference type="InterPro" id="IPR002645">
    <property type="entry name" value="STAS_dom"/>
</dbReference>
<dbReference type="InterPro" id="IPR036513">
    <property type="entry name" value="STAS_dom_sf"/>
</dbReference>
<dbReference type="Gene3D" id="3.30.750.24">
    <property type="entry name" value="STAS domain"/>
    <property type="match status" value="1"/>
</dbReference>
<evidence type="ECO:0000313" key="3">
    <source>
        <dbReference type="Proteomes" id="UP000001544"/>
    </source>
</evidence>
<accession>D3FS27</accession>
<dbReference type="InterPro" id="IPR051932">
    <property type="entry name" value="Bact_StressResp_Reg"/>
</dbReference>
<dbReference type="SUPFAM" id="SSF52091">
    <property type="entry name" value="SpoIIaa-like"/>
    <property type="match status" value="1"/>
</dbReference>
<dbReference type="KEGG" id="bpf:BpOF4_18105"/>
<dbReference type="CDD" id="cd07041">
    <property type="entry name" value="STAS_RsbR_RsbS_like"/>
    <property type="match status" value="1"/>
</dbReference>
<dbReference type="HOGENOM" id="CLU_096828_0_0_9"/>
<keyword evidence="3" id="KW-1185">Reference proteome</keyword>
<name>D3FS27_ALKPO</name>
<dbReference type="PROSITE" id="PS50801">
    <property type="entry name" value="STAS"/>
    <property type="match status" value="1"/>
</dbReference>
<dbReference type="EMBL" id="CP001878">
    <property type="protein sequence ID" value="ADC51662.1"/>
    <property type="molecule type" value="Genomic_DNA"/>
</dbReference>
<gene>
    <name evidence="2" type="ordered locus">BpOF4_18105</name>
</gene>
<dbReference type="PANTHER" id="PTHR33745">
    <property type="entry name" value="RSBT ANTAGONIST PROTEIN RSBS-RELATED"/>
    <property type="match status" value="1"/>
</dbReference>
<dbReference type="AlphaFoldDB" id="D3FS27"/>
<dbReference type="STRING" id="398511.BpOF4_18105"/>
<feature type="domain" description="STAS" evidence="1">
    <location>
        <begin position="134"/>
        <end position="224"/>
    </location>
</feature>
<reference evidence="2 3" key="1">
    <citation type="journal article" date="2011" name="Environ. Microbiol.">
        <title>Genome of alkaliphilic Bacillus pseudofirmus OF4 reveals adaptations that support the ability to grow in an external pH range from 7.5 to 11.4.</title>
        <authorList>
            <person name="Janto B."/>
            <person name="Ahmed A."/>
            <person name="Ito M."/>
            <person name="Liu J."/>
            <person name="Hicks D.B."/>
            <person name="Pagni S."/>
            <person name="Fackelmayer O.J."/>
            <person name="Smith T.A."/>
            <person name="Earl J."/>
            <person name="Elbourne L.D."/>
            <person name="Hassan K."/>
            <person name="Paulsen I.T."/>
            <person name="Kolsto A.B."/>
            <person name="Tourasse N.J."/>
            <person name="Ehrlich G.D."/>
            <person name="Boissy R."/>
            <person name="Ivey D.M."/>
            <person name="Li G."/>
            <person name="Xue Y."/>
            <person name="Ma Y."/>
            <person name="Hu F.Z."/>
            <person name="Krulwich T.A."/>
        </authorList>
    </citation>
    <scope>NUCLEOTIDE SEQUENCE [LARGE SCALE GENOMIC DNA]</scope>
    <source>
        <strain evidence="3">ATCC BAA-2126 / JCM 17055 / OF4</strain>
    </source>
</reference>
<dbReference type="eggNOG" id="COG1366">
    <property type="taxonomic scope" value="Bacteria"/>
</dbReference>
<dbReference type="RefSeq" id="WP_012959024.1">
    <property type="nucleotide sequence ID" value="NC_013791.2"/>
</dbReference>
<protein>
    <submittedName>
        <fullName evidence="2">YqhA</fullName>
    </submittedName>
</protein>
<evidence type="ECO:0000259" key="1">
    <source>
        <dbReference type="PROSITE" id="PS50801"/>
    </source>
</evidence>
<organism evidence="2 3">
    <name type="scientific">Alkalihalophilus pseudofirmus (strain ATCC BAA-2126 / JCM 17055 / OF4)</name>
    <name type="common">Bacillus pseudofirmus</name>
    <dbReference type="NCBI Taxonomy" id="398511"/>
    <lineage>
        <taxon>Bacteria</taxon>
        <taxon>Bacillati</taxon>
        <taxon>Bacillota</taxon>
        <taxon>Bacilli</taxon>
        <taxon>Bacillales</taxon>
        <taxon>Bacillaceae</taxon>
        <taxon>Alkalihalophilus</taxon>
    </lineage>
</organism>